<protein>
    <submittedName>
        <fullName evidence="7">SulP family sulfate permease</fullName>
    </submittedName>
</protein>
<evidence type="ECO:0000256" key="1">
    <source>
        <dbReference type="ARBA" id="ARBA00004141"/>
    </source>
</evidence>
<reference evidence="7 8" key="1">
    <citation type="submission" date="2018-07" db="EMBL/GenBank/DDBJ databases">
        <title>Genomic Encyclopedia of Type Strains, Phase III (KMG-III): the genomes of soil and plant-associated and newly described type strains.</title>
        <authorList>
            <person name="Whitman W."/>
        </authorList>
    </citation>
    <scope>NUCLEOTIDE SEQUENCE [LARGE SCALE GENOMIC DNA]</scope>
    <source>
        <strain evidence="7 8">CECT 8525</strain>
    </source>
</reference>
<feature type="transmembrane region" description="Helical" evidence="5">
    <location>
        <begin position="304"/>
        <end position="323"/>
    </location>
</feature>
<feature type="transmembrane region" description="Helical" evidence="5">
    <location>
        <begin position="99"/>
        <end position="120"/>
    </location>
</feature>
<feature type="transmembrane region" description="Helical" evidence="5">
    <location>
        <begin position="207"/>
        <end position="232"/>
    </location>
</feature>
<dbReference type="InterPro" id="IPR036513">
    <property type="entry name" value="STAS_dom_sf"/>
</dbReference>
<feature type="transmembrane region" description="Helical" evidence="5">
    <location>
        <begin position="132"/>
        <end position="154"/>
    </location>
</feature>
<dbReference type="OrthoDB" id="9769739at2"/>
<dbReference type="InterPro" id="IPR011547">
    <property type="entry name" value="SLC26A/SulP_dom"/>
</dbReference>
<comment type="caution">
    <text evidence="7">The sequence shown here is derived from an EMBL/GenBank/DDBJ whole genome shotgun (WGS) entry which is preliminary data.</text>
</comment>
<keyword evidence="3 5" id="KW-1133">Transmembrane helix</keyword>
<dbReference type="AlphaFoldDB" id="A0A368YC85"/>
<evidence type="ECO:0000256" key="2">
    <source>
        <dbReference type="ARBA" id="ARBA00022692"/>
    </source>
</evidence>
<dbReference type="RefSeq" id="WP_114350975.1">
    <property type="nucleotide sequence ID" value="NZ_QPJL01000054.1"/>
</dbReference>
<dbReference type="InterPro" id="IPR002645">
    <property type="entry name" value="STAS_dom"/>
</dbReference>
<feature type="transmembrane region" description="Helical" evidence="5">
    <location>
        <begin position="177"/>
        <end position="195"/>
    </location>
</feature>
<organism evidence="7 8">
    <name type="scientific">Paracoccus lutimaris</name>
    <dbReference type="NCBI Taxonomy" id="1490030"/>
    <lineage>
        <taxon>Bacteria</taxon>
        <taxon>Pseudomonadati</taxon>
        <taxon>Pseudomonadota</taxon>
        <taxon>Alphaproteobacteria</taxon>
        <taxon>Rhodobacterales</taxon>
        <taxon>Paracoccaceae</taxon>
        <taxon>Paracoccus</taxon>
    </lineage>
</organism>
<dbReference type="Pfam" id="PF01740">
    <property type="entry name" value="STAS"/>
    <property type="match status" value="1"/>
</dbReference>
<dbReference type="Gene3D" id="3.30.750.24">
    <property type="entry name" value="STAS domain"/>
    <property type="match status" value="1"/>
</dbReference>
<sequence>MPTRYLPFLDWARRYDRATLTSDLLAAVIVTIMLIPQSLAYAMLAGLPPVVGLYASILPLIAYAVFGTSRTLAVGPVAVISLLTATAAGAVAAPGSPEYLAATVTLALLSGLILLAMGIFRLGFVANLLSHPVISGFITASGLLIATGQMAHILGVKAQGETMIEQAAALVRVLPDANLPTLAIGATATAFLFWARKGLKPALVRLGLAPGLAALLARTGPVIAVALSILAVRLFDLTSAGVRIVGEVPQGLPPLGLPPMNLAGWATLAPAAFLIALIGFVESVSVAQTLAAKRRQSIRPDQELIGLGAANLVAAFSGGFPVTGGFARSVVNFDAGAETPAAGAFTAAGIALASLFLTPLLHFLPIAVLAATIIVAVLSLIDLGAIRRIWKFSRLDFAALAGTVLATLGWGVETGIITGVMLSVLLHLWQSSRPHVAEIGQIPGTEHFRNVLRHDVVCAPEILSLRIDESLFFGNARAIEDMVQSAVAERLEVRHVVLNCAAVNGIDGSALESLELIMHRLADAGIALHLSEIKGPIMERLARSDFLTHLSGRVFLSHHEALAELSPETTLACDTAKHRPIDAARVFPAKSRRPA</sequence>
<dbReference type="Pfam" id="PF00916">
    <property type="entry name" value="Sulfate_transp"/>
    <property type="match status" value="1"/>
</dbReference>
<feature type="transmembrane region" description="Helical" evidence="5">
    <location>
        <begin position="397"/>
        <end position="429"/>
    </location>
</feature>
<keyword evidence="8" id="KW-1185">Reference proteome</keyword>
<feature type="domain" description="STAS" evidence="6">
    <location>
        <begin position="452"/>
        <end position="565"/>
    </location>
</feature>
<gene>
    <name evidence="7" type="ORF">DFP89_1548</name>
</gene>
<evidence type="ECO:0000256" key="3">
    <source>
        <dbReference type="ARBA" id="ARBA00022989"/>
    </source>
</evidence>
<feature type="transmembrane region" description="Helical" evidence="5">
    <location>
        <begin position="73"/>
        <end position="93"/>
    </location>
</feature>
<dbReference type="Proteomes" id="UP000253345">
    <property type="component" value="Unassembled WGS sequence"/>
</dbReference>
<dbReference type="GO" id="GO:0016020">
    <property type="term" value="C:membrane"/>
    <property type="evidence" value="ECO:0007669"/>
    <property type="project" value="UniProtKB-SubCell"/>
</dbReference>
<dbReference type="InterPro" id="IPR001902">
    <property type="entry name" value="SLC26A/SulP_fam"/>
</dbReference>
<accession>A0A368YC85</accession>
<evidence type="ECO:0000256" key="5">
    <source>
        <dbReference type="SAM" id="Phobius"/>
    </source>
</evidence>
<keyword evidence="4 5" id="KW-0472">Membrane</keyword>
<dbReference type="PANTHER" id="PTHR11814">
    <property type="entry name" value="SULFATE TRANSPORTER"/>
    <property type="match status" value="1"/>
</dbReference>
<feature type="transmembrane region" description="Helical" evidence="5">
    <location>
        <begin position="20"/>
        <end position="40"/>
    </location>
</feature>
<proteinExistence type="predicted"/>
<comment type="subcellular location">
    <subcellularLocation>
        <location evidence="1">Membrane</location>
        <topology evidence="1">Multi-pass membrane protein</topology>
    </subcellularLocation>
</comment>
<evidence type="ECO:0000259" key="6">
    <source>
        <dbReference type="PROSITE" id="PS50801"/>
    </source>
</evidence>
<feature type="transmembrane region" description="Helical" evidence="5">
    <location>
        <begin position="262"/>
        <end position="284"/>
    </location>
</feature>
<evidence type="ECO:0000313" key="7">
    <source>
        <dbReference type="EMBL" id="RCW77873.1"/>
    </source>
</evidence>
<evidence type="ECO:0000313" key="8">
    <source>
        <dbReference type="Proteomes" id="UP000253345"/>
    </source>
</evidence>
<feature type="transmembrane region" description="Helical" evidence="5">
    <location>
        <begin position="46"/>
        <end position="66"/>
    </location>
</feature>
<dbReference type="EMBL" id="QPJL01000054">
    <property type="protein sequence ID" value="RCW77873.1"/>
    <property type="molecule type" value="Genomic_DNA"/>
</dbReference>
<dbReference type="NCBIfam" id="TIGR00815">
    <property type="entry name" value="sulP"/>
    <property type="match status" value="1"/>
</dbReference>
<keyword evidence="2 5" id="KW-0812">Transmembrane</keyword>
<evidence type="ECO:0000256" key="4">
    <source>
        <dbReference type="ARBA" id="ARBA00023136"/>
    </source>
</evidence>
<dbReference type="SUPFAM" id="SSF52091">
    <property type="entry name" value="SpoIIaa-like"/>
    <property type="match status" value="1"/>
</dbReference>
<dbReference type="CDD" id="cd07042">
    <property type="entry name" value="STAS_SulP_like_sulfate_transporter"/>
    <property type="match status" value="1"/>
</dbReference>
<feature type="transmembrane region" description="Helical" evidence="5">
    <location>
        <begin position="363"/>
        <end position="385"/>
    </location>
</feature>
<name>A0A368YC85_9RHOB</name>
<dbReference type="GO" id="GO:0055085">
    <property type="term" value="P:transmembrane transport"/>
    <property type="evidence" value="ECO:0007669"/>
    <property type="project" value="InterPro"/>
</dbReference>
<dbReference type="PROSITE" id="PS50801">
    <property type="entry name" value="STAS"/>
    <property type="match status" value="1"/>
</dbReference>